<dbReference type="SMART" id="SM00342">
    <property type="entry name" value="HTH_ARAC"/>
    <property type="match status" value="1"/>
</dbReference>
<organism evidence="5 6">
    <name type="scientific">Streptomyces koyangensis</name>
    <dbReference type="NCBI Taxonomy" id="188770"/>
    <lineage>
        <taxon>Bacteria</taxon>
        <taxon>Bacillati</taxon>
        <taxon>Actinomycetota</taxon>
        <taxon>Actinomycetes</taxon>
        <taxon>Kitasatosporales</taxon>
        <taxon>Streptomycetaceae</taxon>
        <taxon>Streptomyces</taxon>
        <taxon>Streptomyces aurantiacus group</taxon>
    </lineage>
</organism>
<dbReference type="Gene3D" id="1.10.10.60">
    <property type="entry name" value="Homeodomain-like"/>
    <property type="match status" value="2"/>
</dbReference>
<dbReference type="SUPFAM" id="SSF55729">
    <property type="entry name" value="Acyl-CoA N-acyltransferases (Nat)"/>
    <property type="match status" value="1"/>
</dbReference>
<reference evidence="5 6" key="1">
    <citation type="submission" date="2020-03" db="EMBL/GenBank/DDBJ databases">
        <title>Genome mining and metabolic profiling illuminate the polycyclic tetramate macrolactams from Streptomyces koyangensis SCSIO 5802.</title>
        <authorList>
            <person name="Ding W."/>
        </authorList>
    </citation>
    <scope>NUCLEOTIDE SEQUENCE [LARGE SCALE GENOMIC DNA]</scope>
    <source>
        <strain evidence="5 6">SCSIO 5802</strain>
    </source>
</reference>
<dbReference type="InterPro" id="IPR050959">
    <property type="entry name" value="MarA-like"/>
</dbReference>
<protein>
    <submittedName>
        <fullName evidence="5">Helix-turn-helix transcriptional regulator</fullName>
    </submittedName>
</protein>
<keyword evidence="3" id="KW-0804">Transcription</keyword>
<gene>
    <name evidence="5" type="ORF">G9U55_10850</name>
</gene>
<accession>A0ABX7EEM7</accession>
<dbReference type="InterPro" id="IPR009057">
    <property type="entry name" value="Homeodomain-like_sf"/>
</dbReference>
<dbReference type="Pfam" id="PF12833">
    <property type="entry name" value="HTH_18"/>
    <property type="match status" value="1"/>
</dbReference>
<dbReference type="PROSITE" id="PS00041">
    <property type="entry name" value="HTH_ARAC_FAMILY_1"/>
    <property type="match status" value="1"/>
</dbReference>
<dbReference type="InterPro" id="IPR018062">
    <property type="entry name" value="HTH_AraC-typ_CS"/>
</dbReference>
<sequence length="276" mass="29990">MRATDHAAVVARIEGSLGGDLRLERIAERAGYSPYHLHRSFRRAFGLTLNGYVRRRRLTEAARALADTTDPVIEIALRYGFRGPHSFTNAFSAAYGTPPAAWRRARSFFPLLLPYRFDAAVWELAGATAPDAFTIGERTGAEPLLALSPAAVDMLPGFDPVQHAEALGRRREGRRVLLAHRAGQVAAAAILDAPAHHIEYLAVHPLARGAAVLPALLHAARARHPRLTVTTFRAGDRADLGHRGALLDLGFRPASLREEFGHPTQLLTLDPPGAPL</sequence>
<proteinExistence type="predicted"/>
<keyword evidence="6" id="KW-1185">Reference proteome</keyword>
<evidence type="ECO:0000259" key="4">
    <source>
        <dbReference type="PROSITE" id="PS01124"/>
    </source>
</evidence>
<dbReference type="RefSeq" id="WP_203214580.1">
    <property type="nucleotide sequence ID" value="NZ_CP049945.1"/>
</dbReference>
<keyword evidence="2" id="KW-0238">DNA-binding</keyword>
<dbReference type="InterPro" id="IPR016181">
    <property type="entry name" value="Acyl_CoA_acyltransferase"/>
</dbReference>
<dbReference type="EMBL" id="CP049945">
    <property type="protein sequence ID" value="QRF02649.1"/>
    <property type="molecule type" value="Genomic_DNA"/>
</dbReference>
<evidence type="ECO:0000256" key="2">
    <source>
        <dbReference type="ARBA" id="ARBA00023125"/>
    </source>
</evidence>
<evidence type="ECO:0000256" key="1">
    <source>
        <dbReference type="ARBA" id="ARBA00023015"/>
    </source>
</evidence>
<keyword evidence="1" id="KW-0805">Transcription regulation</keyword>
<dbReference type="InterPro" id="IPR018060">
    <property type="entry name" value="HTH_AraC"/>
</dbReference>
<dbReference type="Proteomes" id="UP000596311">
    <property type="component" value="Chromosome"/>
</dbReference>
<evidence type="ECO:0000256" key="3">
    <source>
        <dbReference type="ARBA" id="ARBA00023163"/>
    </source>
</evidence>
<evidence type="ECO:0000313" key="6">
    <source>
        <dbReference type="Proteomes" id="UP000596311"/>
    </source>
</evidence>
<dbReference type="PANTHER" id="PTHR47504:SF5">
    <property type="entry name" value="RIGHT ORIGIN-BINDING PROTEIN"/>
    <property type="match status" value="1"/>
</dbReference>
<evidence type="ECO:0000313" key="5">
    <source>
        <dbReference type="EMBL" id="QRF02649.1"/>
    </source>
</evidence>
<dbReference type="SUPFAM" id="SSF46689">
    <property type="entry name" value="Homeodomain-like"/>
    <property type="match status" value="2"/>
</dbReference>
<feature type="domain" description="HTH araC/xylS-type" evidence="4">
    <location>
        <begin position="7"/>
        <end position="105"/>
    </location>
</feature>
<dbReference type="PANTHER" id="PTHR47504">
    <property type="entry name" value="RIGHT ORIGIN-BINDING PROTEIN"/>
    <property type="match status" value="1"/>
</dbReference>
<name>A0ABX7EEM7_9ACTN</name>
<dbReference type="PROSITE" id="PS01124">
    <property type="entry name" value="HTH_ARAC_FAMILY_2"/>
    <property type="match status" value="1"/>
</dbReference>
<dbReference type="Gene3D" id="3.40.630.30">
    <property type="match status" value="1"/>
</dbReference>